<dbReference type="Pfam" id="PF01425">
    <property type="entry name" value="Amidase"/>
    <property type="match status" value="1"/>
</dbReference>
<reference evidence="4" key="1">
    <citation type="submission" date="2016-10" db="EMBL/GenBank/DDBJ databases">
        <authorList>
            <person name="Varghese N."/>
            <person name="Submissions S."/>
        </authorList>
    </citation>
    <scope>NUCLEOTIDE SEQUENCE [LARGE SCALE GENOMIC DNA]</scope>
    <source>
        <strain evidence="4">ATCC 23835</strain>
    </source>
</reference>
<feature type="chain" id="PRO_5009262844" evidence="1">
    <location>
        <begin position="28"/>
        <end position="529"/>
    </location>
</feature>
<organism evidence="3 4">
    <name type="scientific">Pseudomonas asplenii</name>
    <dbReference type="NCBI Taxonomy" id="53407"/>
    <lineage>
        <taxon>Bacteria</taxon>
        <taxon>Pseudomonadati</taxon>
        <taxon>Pseudomonadota</taxon>
        <taxon>Gammaproteobacteria</taxon>
        <taxon>Pseudomonadales</taxon>
        <taxon>Pseudomonadaceae</taxon>
        <taxon>Pseudomonas</taxon>
    </lineage>
</organism>
<dbReference type="GeneID" id="300207738"/>
<keyword evidence="1" id="KW-0732">Signal</keyword>
<keyword evidence="4" id="KW-1185">Reference proteome</keyword>
<accession>A0A1H1V2I4</accession>
<dbReference type="PANTHER" id="PTHR42678:SF34">
    <property type="entry name" value="OS04G0183300 PROTEIN"/>
    <property type="match status" value="1"/>
</dbReference>
<gene>
    <name evidence="3" type="ORF">SAMN05216598_2767</name>
</gene>
<dbReference type="InterPro" id="IPR023631">
    <property type="entry name" value="Amidase_dom"/>
</dbReference>
<dbReference type="EMBL" id="LT629777">
    <property type="protein sequence ID" value="SDS78820.1"/>
    <property type="molecule type" value="Genomic_DNA"/>
</dbReference>
<evidence type="ECO:0000313" key="3">
    <source>
        <dbReference type="EMBL" id="SDS78820.1"/>
    </source>
</evidence>
<sequence length="529" mass="56817">MSRTLPRCALALTGVALLNTLSLSLQAKPLSRSGLSEATVLSAAENRALSGMVYASAEELAAALAERRFTSLELVSYLISRAVDLDSFGPALNAVIEFNPDALAIARTLDEERQAGKVRGPLHGIPVLLKDNIHTADQMHTAAGSLAMIEAMVVEDAFIVQRLREQGAIILGKTNMSEWANFRGDGLPDGWSGRGGQTRNPHALDGDVCGSSSGSAVAVAAGYAPLSLGTDTFGSVLCPASRNGVVGMRPTVGLLSRNGIIPASHELDTAGPITRMVRDSALLLNVLAVLDPQDLATAQVPVIKDYTQKLKVDALQGKTIGYPSRFKPGSKDLDEHPQFSQALDALRRGGAELIAVDLKSTDWSENDDVRISRLFDMTIKRVLPGYLAQRPGSPVVTLQDLIDYNEKYSDEEGHNQDLLKRANALVFDEDEYQRLSDELRDEARRNMDRLLAGHRLDALLGDPHPYAVLELGTAVFAGYPAVTVPSGMDADGLPTAVSFFGPRWSDAELLAIAYGYEQGSSALQSPDFR</sequence>
<protein>
    <submittedName>
        <fullName evidence="3">Amidase</fullName>
    </submittedName>
</protein>
<dbReference type="AlphaFoldDB" id="A0A1H1V2I4"/>
<proteinExistence type="predicted"/>
<dbReference type="SUPFAM" id="SSF75304">
    <property type="entry name" value="Amidase signature (AS) enzymes"/>
    <property type="match status" value="1"/>
</dbReference>
<dbReference type="InterPro" id="IPR036928">
    <property type="entry name" value="AS_sf"/>
</dbReference>
<evidence type="ECO:0000256" key="1">
    <source>
        <dbReference type="SAM" id="SignalP"/>
    </source>
</evidence>
<evidence type="ECO:0000259" key="2">
    <source>
        <dbReference type="Pfam" id="PF01425"/>
    </source>
</evidence>
<name>A0A1H1V2I4_9PSED</name>
<evidence type="ECO:0000313" key="4">
    <source>
        <dbReference type="Proteomes" id="UP000199524"/>
    </source>
</evidence>
<dbReference type="Gene3D" id="3.90.1300.10">
    <property type="entry name" value="Amidase signature (AS) domain"/>
    <property type="match status" value="1"/>
</dbReference>
<dbReference type="Proteomes" id="UP000199524">
    <property type="component" value="Chromosome I"/>
</dbReference>
<dbReference type="RefSeq" id="WP_232000501.1">
    <property type="nucleotide sequence ID" value="NZ_LT629777.1"/>
</dbReference>
<feature type="domain" description="Amidase" evidence="2">
    <location>
        <begin position="75"/>
        <end position="459"/>
    </location>
</feature>
<dbReference type="PANTHER" id="PTHR42678">
    <property type="entry name" value="AMIDASE"/>
    <property type="match status" value="1"/>
</dbReference>
<feature type="signal peptide" evidence="1">
    <location>
        <begin position="1"/>
        <end position="27"/>
    </location>
</feature>